<evidence type="ECO:0000256" key="1">
    <source>
        <dbReference type="ARBA" id="ARBA00022729"/>
    </source>
</evidence>
<dbReference type="PANTHER" id="PTHR22702:SF1">
    <property type="entry name" value="PROTEASE-ASSOCIATED DOMAIN-CONTAINING PROTEIN 1"/>
    <property type="match status" value="1"/>
</dbReference>
<dbReference type="InterPro" id="IPR046450">
    <property type="entry name" value="PA_dom_sf"/>
</dbReference>
<protein>
    <submittedName>
        <fullName evidence="4">PRADC1-like protein</fullName>
    </submittedName>
</protein>
<name>A0A9Q0S7S2_9DIPT</name>
<dbReference type="Proteomes" id="UP001151699">
    <property type="component" value="Chromosome A"/>
</dbReference>
<dbReference type="Pfam" id="PF02225">
    <property type="entry name" value="PA"/>
    <property type="match status" value="1"/>
</dbReference>
<accession>A0A9Q0S7S2</accession>
<comment type="caution">
    <text evidence="4">The sequence shown here is derived from an EMBL/GenBank/DDBJ whole genome shotgun (WGS) entry which is preliminary data.</text>
</comment>
<dbReference type="InterPro" id="IPR003137">
    <property type="entry name" value="PA_domain"/>
</dbReference>
<proteinExistence type="predicted"/>
<feature type="domain" description="PA" evidence="3">
    <location>
        <begin position="52"/>
        <end position="141"/>
    </location>
</feature>
<dbReference type="EMBL" id="WJQU01000001">
    <property type="protein sequence ID" value="KAJ6647228.1"/>
    <property type="molecule type" value="Genomic_DNA"/>
</dbReference>
<gene>
    <name evidence="4" type="ORF">Bhyg_02449</name>
</gene>
<keyword evidence="2" id="KW-0325">Glycoprotein</keyword>
<sequence length="178" mass="19612">MNDGTSIHELIGNDIFFEIVDPEELEYTYRLRPAKDFGGSFKSDKFKVHRGILVPTIPRDACTKILNSGDIRGNIALIERGECSFLAKTVNVEKVGAIAAFITDTNSNSSESEAYIEMIHDNSSADAKIPAGYILGKNGQMILSTLQRLNQGYAIVNVPVNLTFTPPQLINHPPWLGF</sequence>
<organism evidence="4 5">
    <name type="scientific">Pseudolycoriella hygida</name>
    <dbReference type="NCBI Taxonomy" id="35572"/>
    <lineage>
        <taxon>Eukaryota</taxon>
        <taxon>Metazoa</taxon>
        <taxon>Ecdysozoa</taxon>
        <taxon>Arthropoda</taxon>
        <taxon>Hexapoda</taxon>
        <taxon>Insecta</taxon>
        <taxon>Pterygota</taxon>
        <taxon>Neoptera</taxon>
        <taxon>Endopterygota</taxon>
        <taxon>Diptera</taxon>
        <taxon>Nematocera</taxon>
        <taxon>Sciaroidea</taxon>
        <taxon>Sciaridae</taxon>
        <taxon>Pseudolycoriella</taxon>
    </lineage>
</organism>
<reference evidence="4" key="1">
    <citation type="submission" date="2022-07" db="EMBL/GenBank/DDBJ databases">
        <authorList>
            <person name="Trinca V."/>
            <person name="Uliana J.V.C."/>
            <person name="Torres T.T."/>
            <person name="Ward R.J."/>
            <person name="Monesi N."/>
        </authorList>
    </citation>
    <scope>NUCLEOTIDE SEQUENCE</scope>
    <source>
        <strain evidence="4">HSMRA1968</strain>
        <tissue evidence="4">Whole embryos</tissue>
    </source>
</reference>
<evidence type="ECO:0000313" key="5">
    <source>
        <dbReference type="Proteomes" id="UP001151699"/>
    </source>
</evidence>
<keyword evidence="1" id="KW-0732">Signal</keyword>
<evidence type="ECO:0000313" key="4">
    <source>
        <dbReference type="EMBL" id="KAJ6647228.1"/>
    </source>
</evidence>
<keyword evidence="5" id="KW-1185">Reference proteome</keyword>
<dbReference type="SUPFAM" id="SSF52025">
    <property type="entry name" value="PA domain"/>
    <property type="match status" value="1"/>
</dbReference>
<dbReference type="OrthoDB" id="206201at2759"/>
<dbReference type="PANTHER" id="PTHR22702">
    <property type="entry name" value="PROTEASE-ASSOCIATED DOMAIN-CONTAINING PROTEIN"/>
    <property type="match status" value="1"/>
</dbReference>
<dbReference type="Gene3D" id="3.50.30.30">
    <property type="match status" value="1"/>
</dbReference>
<feature type="non-terminal residue" evidence="4">
    <location>
        <position position="178"/>
    </location>
</feature>
<evidence type="ECO:0000256" key="2">
    <source>
        <dbReference type="ARBA" id="ARBA00023180"/>
    </source>
</evidence>
<dbReference type="AlphaFoldDB" id="A0A9Q0S7S2"/>
<evidence type="ECO:0000259" key="3">
    <source>
        <dbReference type="Pfam" id="PF02225"/>
    </source>
</evidence>